<dbReference type="OrthoDB" id="9830199at2"/>
<organism evidence="2 3">
    <name type="scientific">Tardiphaga robiniae</name>
    <dbReference type="NCBI Taxonomy" id="943830"/>
    <lineage>
        <taxon>Bacteria</taxon>
        <taxon>Pseudomonadati</taxon>
        <taxon>Pseudomonadota</taxon>
        <taxon>Alphaproteobacteria</taxon>
        <taxon>Hyphomicrobiales</taxon>
        <taxon>Nitrobacteraceae</taxon>
        <taxon>Tardiphaga</taxon>
    </lineage>
</organism>
<gene>
    <name evidence="2" type="ORF">HB776_17075</name>
</gene>
<accession>A0A7G6U174</accession>
<reference evidence="3" key="1">
    <citation type="journal article" date="2020" name="Mol. Plant Microbe">
        <title>Rhizobial microsymbionts of the narrowly endemic Oxytropis species growing in Kamchatka are characterized by significant genetic diversity and possess a set of genes that are associated with T3SS and T6SS secretion systems and can affect the development of symbiosis.</title>
        <authorList>
            <person name="Safronova V."/>
            <person name="Guro P."/>
            <person name="Sazanova A."/>
            <person name="Kuznetsova I."/>
            <person name="Belimov A."/>
            <person name="Yakubov V."/>
            <person name="Chirak E."/>
            <person name="Afonin A."/>
            <person name="Gogolev Y."/>
            <person name="Andronov E."/>
            <person name="Tikhonovich I."/>
        </authorList>
    </citation>
    <scope>NUCLEOTIDE SEQUENCE [LARGE SCALE GENOMIC DNA]</scope>
    <source>
        <strain evidence="3">581</strain>
    </source>
</reference>
<dbReference type="RefSeq" id="WP_068738777.1">
    <property type="nucleotide sequence ID" value="NZ_CP050292.1"/>
</dbReference>
<dbReference type="Proteomes" id="UP000515291">
    <property type="component" value="Chromosome"/>
</dbReference>
<feature type="region of interest" description="Disordered" evidence="1">
    <location>
        <begin position="1"/>
        <end position="26"/>
    </location>
</feature>
<evidence type="ECO:0000313" key="2">
    <source>
        <dbReference type="EMBL" id="QND72756.1"/>
    </source>
</evidence>
<dbReference type="EMBL" id="CP050292">
    <property type="protein sequence ID" value="QND72756.1"/>
    <property type="molecule type" value="Genomic_DNA"/>
</dbReference>
<evidence type="ECO:0000313" key="3">
    <source>
        <dbReference type="Proteomes" id="UP000515291"/>
    </source>
</evidence>
<dbReference type="KEGG" id="trb:HB776_17075"/>
<proteinExistence type="predicted"/>
<name>A0A7G6U174_9BRAD</name>
<sequence length="116" mass="12950">MNKTNQFDLPTLPHAQAAERSRMSDDQSLIKARYCRSILKVAAISTEQEARILLNGLATEQVTTNTSPAMAEAERVALTAIRDLAGYQHSRSVPQSSSEWMRAARAIQLWLNVHDQ</sequence>
<evidence type="ECO:0000256" key="1">
    <source>
        <dbReference type="SAM" id="MobiDB-lite"/>
    </source>
</evidence>
<dbReference type="AlphaFoldDB" id="A0A7G6U174"/>
<protein>
    <submittedName>
        <fullName evidence="2">Uncharacterized protein</fullName>
    </submittedName>
</protein>